<organism evidence="3 5">
    <name type="scientific">Dracunculus medinensis</name>
    <name type="common">Guinea worm</name>
    <dbReference type="NCBI Taxonomy" id="318479"/>
    <lineage>
        <taxon>Eukaryota</taxon>
        <taxon>Metazoa</taxon>
        <taxon>Ecdysozoa</taxon>
        <taxon>Nematoda</taxon>
        <taxon>Chromadorea</taxon>
        <taxon>Rhabditida</taxon>
        <taxon>Spirurina</taxon>
        <taxon>Dracunculoidea</taxon>
        <taxon>Dracunculidae</taxon>
        <taxon>Dracunculus</taxon>
    </lineage>
</organism>
<dbReference type="GO" id="GO:0030544">
    <property type="term" value="F:Hsp70 protein binding"/>
    <property type="evidence" value="ECO:0007669"/>
    <property type="project" value="InterPro"/>
</dbReference>
<dbReference type="PANTHER" id="PTHR22635:SF0">
    <property type="entry name" value="RING FINGER PROTEIN 207"/>
    <property type="match status" value="1"/>
</dbReference>
<dbReference type="PANTHER" id="PTHR22635">
    <property type="entry name" value="RING FINGER PROTEIN 207"/>
    <property type="match status" value="1"/>
</dbReference>
<dbReference type="InterPro" id="IPR039320">
    <property type="entry name" value="RNF207"/>
</dbReference>
<dbReference type="GO" id="GO:0044325">
    <property type="term" value="F:transmembrane transporter binding"/>
    <property type="evidence" value="ECO:0007669"/>
    <property type="project" value="TreeGrafter"/>
</dbReference>
<evidence type="ECO:0000313" key="2">
    <source>
        <dbReference type="EMBL" id="VDN52918.1"/>
    </source>
</evidence>
<dbReference type="Proteomes" id="UP000274756">
    <property type="component" value="Unassembled WGS sequence"/>
</dbReference>
<reference evidence="5" key="1">
    <citation type="submission" date="2017-02" db="UniProtKB">
        <authorList>
            <consortium name="WormBaseParasite"/>
        </authorList>
    </citation>
    <scope>IDENTIFICATION</scope>
</reference>
<proteinExistence type="predicted"/>
<name>A0A0N4UMR4_DRAME</name>
<protein>
    <submittedName>
        <fullName evidence="5">AIP3 domain-containing protein</fullName>
    </submittedName>
</protein>
<dbReference type="WBParaSite" id="DME_0000915401-mRNA-1">
    <property type="protein sequence ID" value="DME_0000915401-mRNA-1"/>
    <property type="gene ID" value="DME_0000915401"/>
</dbReference>
<dbReference type="EMBL" id="UYYG01000087">
    <property type="protein sequence ID" value="VDN52918.1"/>
    <property type="molecule type" value="Genomic_DNA"/>
</dbReference>
<dbReference type="InterPro" id="IPR022782">
    <property type="entry name" value="AIP3-like_C"/>
</dbReference>
<dbReference type="STRING" id="318479.A0A0N4UMR4"/>
<dbReference type="Proteomes" id="UP000038040">
    <property type="component" value="Unplaced"/>
</dbReference>
<evidence type="ECO:0000313" key="5">
    <source>
        <dbReference type="WBParaSite" id="DME_0000915401-mRNA-1"/>
    </source>
</evidence>
<dbReference type="AlphaFoldDB" id="A0A0N4UMR4"/>
<evidence type="ECO:0000313" key="4">
    <source>
        <dbReference type="Proteomes" id="UP000274756"/>
    </source>
</evidence>
<dbReference type="Pfam" id="PF03915">
    <property type="entry name" value="AIP3"/>
    <property type="match status" value="1"/>
</dbReference>
<reference evidence="2 4" key="2">
    <citation type="submission" date="2018-11" db="EMBL/GenBank/DDBJ databases">
        <authorList>
            <consortium name="Pathogen Informatics"/>
        </authorList>
    </citation>
    <scope>NUCLEOTIDE SEQUENCE [LARGE SCALE GENOMIC DNA]</scope>
</reference>
<evidence type="ECO:0000259" key="1">
    <source>
        <dbReference type="Pfam" id="PF03915"/>
    </source>
</evidence>
<feature type="domain" description="Actin interacting protein 3-like C-terminal" evidence="1">
    <location>
        <begin position="118"/>
        <end position="273"/>
    </location>
</feature>
<keyword evidence="4" id="KW-1185">Reference proteome</keyword>
<dbReference type="OrthoDB" id="9049620at2759"/>
<gene>
    <name evidence="2" type="ORF">DME_LOCUS2891</name>
</gene>
<sequence length="376" mass="43070">MECDKPLYTGELKVDSSEELSRALEPFLGLSSVLLNTGCKEGKDWACTAGTSPVNQFGSVMRLRHVIGAFPLILLDSDLANRMHSVPTKYQLIVDLAGAFGEQFSHVDIPLKCYNSEVTHLGQKVQETQKDLTLRRCIISEQAIKNLIQSCADIDIKAGQLSSLIYDLQPKMQDIWQEQLDRVRMQQLLFRQKIEETIALREKARHILRASKQLTSFVHCLTAVASIISPHRFYQIALAPMESLCLQINTIEPDSQHRIEAIEKEEKNRRLAYSQIKHNERNKLVSAKQNLKITKEQKILTGTFNRDSSLRAKIVFVNRDRSRGGTDCALLSPCRRRHKGYSNMFQDFQTCFLQISGKIFARMIILKNLDFYQNRR</sequence>
<accession>A0A0N4UMR4</accession>
<evidence type="ECO:0000313" key="3">
    <source>
        <dbReference type="Proteomes" id="UP000038040"/>
    </source>
</evidence>
<dbReference type="Gene3D" id="1.20.58.1540">
    <property type="entry name" value="Actin interacting protein 3, C-terminal domain"/>
    <property type="match status" value="1"/>
</dbReference>
<dbReference type="GO" id="GO:0048471">
    <property type="term" value="C:perinuclear region of cytoplasm"/>
    <property type="evidence" value="ECO:0007669"/>
    <property type="project" value="TreeGrafter"/>
</dbReference>